<dbReference type="InterPro" id="IPR027051">
    <property type="entry name" value="XdhC_Rossmann_dom"/>
</dbReference>
<dbReference type="AlphaFoldDB" id="A0A1N6IAL3"/>
<dbReference type="InterPro" id="IPR003777">
    <property type="entry name" value="XdhC_CoxI"/>
</dbReference>
<dbReference type="Gene3D" id="3.40.50.720">
    <property type="entry name" value="NAD(P)-binding Rossmann-like Domain"/>
    <property type="match status" value="1"/>
</dbReference>
<accession>A0A1N6IAL3</accession>
<sequence>MRPVQNVVTLCADSEKGHSVQHLFQSIINSLELGSPVVRASIMHSTGSTPRSSGAMMIIHSKGTTQGTIGGGLVEKQVTDHAPAIYNSQKSTVIDFDLTNTDAASAGMICGGKLSVFMDYLEPTAHNITLFTNALHLYNSGRNFSFTTERNAQGEVLSRDVSPRLNSACSKQNMQQSPPQHVIQRPASTFLTESIVAPTTLHFIGAGHVAQATARIAALSGFTVKVTDDRKEFANSERFPDASEIHVLPSLSQNLPIDPNTSDYLIIMTRGHLHDKDVLAQALSCSSPYIGMIGSKKKRAATYAALMKKGFSKEALERVHCPIGVSISAETPEEIAISILAEVIAHKAEKAREISGRT</sequence>
<dbReference type="PANTHER" id="PTHR30388">
    <property type="entry name" value="ALDEHYDE OXIDOREDUCTASE MOLYBDENUM COFACTOR ASSEMBLY PROTEIN"/>
    <property type="match status" value="1"/>
</dbReference>
<evidence type="ECO:0000313" key="3">
    <source>
        <dbReference type="EMBL" id="SIO29052.1"/>
    </source>
</evidence>
<feature type="domain" description="XdhC Rossmann" evidence="2">
    <location>
        <begin position="202"/>
        <end position="343"/>
    </location>
</feature>
<dbReference type="Pfam" id="PF02625">
    <property type="entry name" value="XdhC_CoxI"/>
    <property type="match status" value="1"/>
</dbReference>
<feature type="domain" description="XdhC- CoxI" evidence="1">
    <location>
        <begin position="32"/>
        <end position="97"/>
    </location>
</feature>
<reference evidence="4" key="1">
    <citation type="submission" date="2016-11" db="EMBL/GenBank/DDBJ databases">
        <authorList>
            <person name="Varghese N."/>
            <person name="Submissions S."/>
        </authorList>
    </citation>
    <scope>NUCLEOTIDE SEQUENCE [LARGE SCALE GENOMIC DNA]</scope>
    <source>
        <strain evidence="4">DSM 17456</strain>
    </source>
</reference>
<dbReference type="Pfam" id="PF13478">
    <property type="entry name" value="XdhC_C"/>
    <property type="match status" value="1"/>
</dbReference>
<gene>
    <name evidence="3" type="ORF">SAMN02745161_2574</name>
</gene>
<dbReference type="Proteomes" id="UP000184694">
    <property type="component" value="Unassembled WGS sequence"/>
</dbReference>
<organism evidence="3 4">
    <name type="scientific">Halodesulfovibrio marinisediminis DSM 17456</name>
    <dbReference type="NCBI Taxonomy" id="1121457"/>
    <lineage>
        <taxon>Bacteria</taxon>
        <taxon>Pseudomonadati</taxon>
        <taxon>Thermodesulfobacteriota</taxon>
        <taxon>Desulfovibrionia</taxon>
        <taxon>Desulfovibrionales</taxon>
        <taxon>Desulfovibrionaceae</taxon>
        <taxon>Halodesulfovibrio</taxon>
    </lineage>
</organism>
<evidence type="ECO:0000259" key="1">
    <source>
        <dbReference type="Pfam" id="PF02625"/>
    </source>
</evidence>
<dbReference type="EMBL" id="FSRG01000006">
    <property type="protein sequence ID" value="SIO29052.1"/>
    <property type="molecule type" value="Genomic_DNA"/>
</dbReference>
<evidence type="ECO:0000259" key="2">
    <source>
        <dbReference type="Pfam" id="PF13478"/>
    </source>
</evidence>
<dbReference type="NCBIfam" id="NF045664">
    <property type="entry name" value="XdhC_rel_AOR"/>
    <property type="match status" value="1"/>
</dbReference>
<name>A0A1N6IAL3_9BACT</name>
<evidence type="ECO:0000313" key="4">
    <source>
        <dbReference type="Proteomes" id="UP000184694"/>
    </source>
</evidence>
<proteinExistence type="predicted"/>
<keyword evidence="4" id="KW-1185">Reference proteome</keyword>
<dbReference type="PANTHER" id="PTHR30388:SF6">
    <property type="entry name" value="XANTHINE DEHYDROGENASE SUBUNIT A-RELATED"/>
    <property type="match status" value="1"/>
</dbReference>
<protein>
    <submittedName>
        <fullName evidence="3">Xanthine dehydrogenase accessory factor</fullName>
    </submittedName>
</protein>
<dbReference type="InterPro" id="IPR052698">
    <property type="entry name" value="MoCofactor_Util/Proc"/>
</dbReference>
<dbReference type="STRING" id="1121457.SAMN02745161_2574"/>